<keyword evidence="1" id="KW-0560">Oxidoreductase</keyword>
<evidence type="ECO:0000259" key="2">
    <source>
        <dbReference type="Pfam" id="PF00248"/>
    </source>
</evidence>
<dbReference type="GO" id="GO:0016491">
    <property type="term" value="F:oxidoreductase activity"/>
    <property type="evidence" value="ECO:0007669"/>
    <property type="project" value="UniProtKB-KW"/>
</dbReference>
<evidence type="ECO:0000313" key="3">
    <source>
        <dbReference type="EMBL" id="AWM76621.1"/>
    </source>
</evidence>
<dbReference type="PANTHER" id="PTHR43364:SF4">
    <property type="entry name" value="NAD(P)-LINKED OXIDOREDUCTASE SUPERFAMILY PROTEIN"/>
    <property type="match status" value="1"/>
</dbReference>
<gene>
    <name evidence="3" type="ORF">HYN04_01860</name>
</gene>
<dbReference type="OrthoDB" id="9803483at2"/>
<dbReference type="InterPro" id="IPR050523">
    <property type="entry name" value="AKR_Detox_Biosynth"/>
</dbReference>
<dbReference type="SUPFAM" id="SSF51430">
    <property type="entry name" value="NAD(P)-linked oxidoreductase"/>
    <property type="match status" value="1"/>
</dbReference>
<dbReference type="Proteomes" id="UP000247763">
    <property type="component" value="Chromosome"/>
</dbReference>
<dbReference type="InterPro" id="IPR023210">
    <property type="entry name" value="NADP_OxRdtase_dom"/>
</dbReference>
<dbReference type="KEGG" id="phb:HYN04_01860"/>
<reference evidence="4" key="1">
    <citation type="submission" date="2018-05" db="EMBL/GenBank/DDBJ databases">
        <title>Genome sequencing of Phenylobacterium sp. HYN0004.</title>
        <authorList>
            <person name="Yi H."/>
            <person name="Baek C."/>
        </authorList>
    </citation>
    <scope>NUCLEOTIDE SEQUENCE [LARGE SCALE GENOMIC DNA]</scope>
    <source>
        <strain evidence="4">HYN0004</strain>
    </source>
</reference>
<evidence type="ECO:0000256" key="1">
    <source>
        <dbReference type="ARBA" id="ARBA00023002"/>
    </source>
</evidence>
<organism evidence="3 4">
    <name type="scientific">Phenylobacterium parvum</name>
    <dbReference type="NCBI Taxonomy" id="2201350"/>
    <lineage>
        <taxon>Bacteria</taxon>
        <taxon>Pseudomonadati</taxon>
        <taxon>Pseudomonadota</taxon>
        <taxon>Alphaproteobacteria</taxon>
        <taxon>Caulobacterales</taxon>
        <taxon>Caulobacteraceae</taxon>
        <taxon>Phenylobacterium</taxon>
    </lineage>
</organism>
<dbReference type="FunFam" id="3.20.20.100:FF:000004">
    <property type="entry name" value="Oxidoreductase, aldo/keto reductase"/>
    <property type="match status" value="1"/>
</dbReference>
<dbReference type="AlphaFoldDB" id="A0A2Z3HTC1"/>
<evidence type="ECO:0000313" key="4">
    <source>
        <dbReference type="Proteomes" id="UP000247763"/>
    </source>
</evidence>
<name>A0A2Z3HTC1_9CAUL</name>
<dbReference type="PRINTS" id="PR00069">
    <property type="entry name" value="ALDKETRDTASE"/>
</dbReference>
<dbReference type="Gene3D" id="3.20.20.100">
    <property type="entry name" value="NADP-dependent oxidoreductase domain"/>
    <property type="match status" value="1"/>
</dbReference>
<dbReference type="RefSeq" id="WP_110449190.1">
    <property type="nucleotide sequence ID" value="NZ_CP029479.1"/>
</dbReference>
<dbReference type="InterPro" id="IPR036812">
    <property type="entry name" value="NAD(P)_OxRdtase_dom_sf"/>
</dbReference>
<dbReference type="InterPro" id="IPR020471">
    <property type="entry name" value="AKR"/>
</dbReference>
<keyword evidence="4" id="KW-1185">Reference proteome</keyword>
<proteinExistence type="predicted"/>
<dbReference type="Pfam" id="PF00248">
    <property type="entry name" value="Aldo_ket_red"/>
    <property type="match status" value="1"/>
</dbReference>
<dbReference type="GO" id="GO:0005829">
    <property type="term" value="C:cytosol"/>
    <property type="evidence" value="ECO:0007669"/>
    <property type="project" value="UniProtKB-ARBA"/>
</dbReference>
<sequence>MQLRRLGNSGLKVSLIGLGCNNFGMRIDQAQTRMVVDAALDAGINFFDTADIYGGSKSEVFLGEALKGRRERAVLATKFANPMGDGAYLRGGARRYIVKAVEDSLKRLHTDHIDLYQMHVPDPDTPIEETLRALDDLVRAGKVLYIGNSNFTGWQIADADWTSRTGGLERFVSAQNNFSLLERGVEREVLPACEGFGLGLLPYFPLASGFLTGKYHRGEPPRQGTRLAAWGKRGEAALNDRNFDRLEALEHWAEQRGRRILDLAFAWLLGHGAVSSVIAGATSPEQVQANARCAEWILTPEEVEEVRALVA</sequence>
<protein>
    <submittedName>
        <fullName evidence="3">Aldo/keto reductase</fullName>
    </submittedName>
</protein>
<dbReference type="PANTHER" id="PTHR43364">
    <property type="entry name" value="NADH-SPECIFIC METHYLGLYOXAL REDUCTASE-RELATED"/>
    <property type="match status" value="1"/>
</dbReference>
<accession>A0A2Z3HTC1</accession>
<feature type="domain" description="NADP-dependent oxidoreductase" evidence="2">
    <location>
        <begin position="16"/>
        <end position="309"/>
    </location>
</feature>
<dbReference type="EMBL" id="CP029479">
    <property type="protein sequence ID" value="AWM76621.1"/>
    <property type="molecule type" value="Genomic_DNA"/>
</dbReference>